<dbReference type="InterPro" id="IPR017850">
    <property type="entry name" value="Alkaline_phosphatase_core_sf"/>
</dbReference>
<comment type="caution">
    <text evidence="11">The sequence shown here is derived from an EMBL/GenBank/DDBJ whole genome shotgun (WGS) entry which is preliminary data.</text>
</comment>
<accession>A0ABQ8YYF4</accession>
<feature type="transmembrane region" description="Helical" evidence="7">
    <location>
        <begin position="517"/>
        <end position="534"/>
    </location>
</feature>
<feature type="transmembrane region" description="Helical" evidence="7">
    <location>
        <begin position="453"/>
        <end position="474"/>
    </location>
</feature>
<name>A0ABQ8YYF4_9EUKA</name>
<dbReference type="EMBL" id="JAOAOG010000098">
    <property type="protein sequence ID" value="KAJ6249596.1"/>
    <property type="molecule type" value="Genomic_DNA"/>
</dbReference>
<keyword evidence="6 7" id="KW-0256">Endoplasmic reticulum</keyword>
<evidence type="ECO:0000256" key="9">
    <source>
        <dbReference type="SAM" id="SignalP"/>
    </source>
</evidence>
<feature type="transmembrane region" description="Helical" evidence="7">
    <location>
        <begin position="804"/>
        <end position="828"/>
    </location>
</feature>
<keyword evidence="7" id="KW-0812">Transmembrane</keyword>
<feature type="transmembrane region" description="Helical" evidence="7">
    <location>
        <begin position="619"/>
        <end position="636"/>
    </location>
</feature>
<dbReference type="SUPFAM" id="SSF53649">
    <property type="entry name" value="Alkaline phosphatase-like"/>
    <property type="match status" value="1"/>
</dbReference>
<reference evidence="11" key="1">
    <citation type="submission" date="2022-08" db="EMBL/GenBank/DDBJ databases">
        <title>Novel sulfate-reducing endosymbionts in the free-living metamonad Anaeramoeba.</title>
        <authorList>
            <person name="Jerlstrom-Hultqvist J."/>
            <person name="Cepicka I."/>
            <person name="Gallot-Lavallee L."/>
            <person name="Salas-Leiva D."/>
            <person name="Curtis B.A."/>
            <person name="Zahonova K."/>
            <person name="Pipaliya S."/>
            <person name="Dacks J."/>
            <person name="Roger A.J."/>
        </authorList>
    </citation>
    <scope>NUCLEOTIDE SEQUENCE</scope>
    <source>
        <strain evidence="11">Schooner1</strain>
    </source>
</reference>
<evidence type="ECO:0000259" key="10">
    <source>
        <dbReference type="Pfam" id="PF04987"/>
    </source>
</evidence>
<evidence type="ECO:0000313" key="12">
    <source>
        <dbReference type="Proteomes" id="UP001150062"/>
    </source>
</evidence>
<evidence type="ECO:0000256" key="8">
    <source>
        <dbReference type="SAM" id="MobiDB-lite"/>
    </source>
</evidence>
<feature type="transmembrane region" description="Helical" evidence="7">
    <location>
        <begin position="840"/>
        <end position="857"/>
    </location>
</feature>
<sequence>MKIRNVFFVILLFQLFSIYAIINIDPAQITATIPIKTQYFYKNQTKESLNEPPIKTAKRVAVVLLDGCQADSFFRDLGSDARNIIEKKGVFGISISRPPTITRPNLVTAISGNYETLFDYVLHYIGSDFKLNTWLHHTKLSLISCQLEDGDLFDEIPNTKRTGYDNEKLTEWEYPKQDIMMMDALIDLIGETSKDAKYAETLQGDKIGIFSLLTSVDWIGHKFRPGSEKYTKGMNRGVGEAMKLENYLKDLFNDEDTAFYIGADHGMSFVGAHGDHEYHQMATPFLMWGPGLNKPELASKDDIDQRSEYYKELFSAGKIDQYKFSKINQKQIAPLLSVLNGVELPTENLGKLDINLLDPNLHFRSASLLANGVQSSRYLLDLKGEHPSWLTRLVLSGKKVNKEDMEQRIADIQDLIRDERYEKAIRETDQFLDESLGLIFKLKKKNANVTKTLILLCYIACGFGWLATFIPNVLNHEKQAIKLKGEGNNLKYEVLFWFTILILVSFFINEFQITRIYILSLFLIFFLRIIFINHPNIKTVIKSKVFLQKNSKSNIFIFAFLIVDIIISYFSTFWIFIPILWLIFNVIDMLEKKHKIYYLITGIVLCGFPILPRSLSTQVFVLFIGLLFLAGVPIFIMKKILGIQFSEINLKQRLIYGFQIILMVLTIFIIIKAKADTKNAKGSSEPTRYLSLTFLILPFILPFFTDSDYRLKIISYFYATCCPILLFSNNSEPIFISLYFALLMIILSLIDKIVKRHPQIISLIPPLTVILCHFSMYGQGFSPSFSSLSLEFCFRFVGGIKEEIMIPIVFTKLIVPHFFTVLIIYVIYKKLDYPQPKSLWLLYFFANLLTGFFIITTDVSPDGNRQTHYFTKALISAMIITFIILISFIPKFLLINCQIDKITLQKSKKSGIEDFDDINIDEINIDIEMKKEKVNQNDNENSNDNELPLKEISNI</sequence>
<keyword evidence="5 7" id="KW-0337">GPI-anchor biosynthesis</keyword>
<evidence type="ECO:0000256" key="4">
    <source>
        <dbReference type="ARBA" id="ARBA00020831"/>
    </source>
</evidence>
<feature type="domain" description="GPI ethanolamine phosphate transferase 1 C-terminal" evidence="10">
    <location>
        <begin position="453"/>
        <end position="851"/>
    </location>
</feature>
<feature type="signal peptide" evidence="9">
    <location>
        <begin position="1"/>
        <end position="20"/>
    </location>
</feature>
<evidence type="ECO:0000256" key="7">
    <source>
        <dbReference type="RuleBase" id="RU367138"/>
    </source>
</evidence>
<keyword evidence="9" id="KW-0732">Signal</keyword>
<comment type="function">
    <text evidence="7">Ethanolamine phosphate transferase involved in glycosylphosphatidylinositol-anchor biosynthesis. Transfers ethanolamine phosphate to the first alpha-1,4-linked mannose of the glycosylphosphatidylinositol precursor of GPI-anchor.</text>
</comment>
<evidence type="ECO:0000256" key="2">
    <source>
        <dbReference type="ARBA" id="ARBA00004687"/>
    </source>
</evidence>
<feature type="transmembrane region" description="Helical" evidence="7">
    <location>
        <begin position="494"/>
        <end position="511"/>
    </location>
</feature>
<evidence type="ECO:0000256" key="6">
    <source>
        <dbReference type="ARBA" id="ARBA00022824"/>
    </source>
</evidence>
<feature type="region of interest" description="Disordered" evidence="8">
    <location>
        <begin position="934"/>
        <end position="955"/>
    </location>
</feature>
<feature type="transmembrane region" description="Helical" evidence="7">
    <location>
        <begin position="596"/>
        <end position="612"/>
    </location>
</feature>
<comment type="similarity">
    <text evidence="3 7">Belongs to the PIGG/PIGN/PIGO family. PIGN subfamily.</text>
</comment>
<gene>
    <name evidence="11" type="ORF">M0813_17017</name>
</gene>
<proteinExistence type="inferred from homology"/>
<feature type="transmembrane region" description="Helical" evidence="7">
    <location>
        <begin position="687"/>
        <end position="705"/>
    </location>
</feature>
<comment type="subcellular location">
    <subcellularLocation>
        <location evidence="1 7">Endoplasmic reticulum membrane</location>
        <topology evidence="1 7">Multi-pass membrane protein</topology>
    </subcellularLocation>
</comment>
<dbReference type="PANTHER" id="PTHR12250:SF0">
    <property type="entry name" value="GPI ETHANOLAMINE PHOSPHATE TRANSFERASE 1"/>
    <property type="match status" value="1"/>
</dbReference>
<keyword evidence="7" id="KW-0472">Membrane</keyword>
<feature type="transmembrane region" description="Helical" evidence="7">
    <location>
        <begin position="760"/>
        <end position="778"/>
    </location>
</feature>
<comment type="pathway">
    <text evidence="2 7">Glycolipid biosynthesis; glycosylphosphatidylinositol-anchor biosynthesis.</text>
</comment>
<dbReference type="PANTHER" id="PTHR12250">
    <property type="entry name" value="PHOSPHATIDYLINOSITOL GLYCAN, CLASS N"/>
    <property type="match status" value="1"/>
</dbReference>
<protein>
    <recommendedName>
        <fullName evidence="4 7">GPI ethanolamine phosphate transferase 1</fullName>
        <ecNumber evidence="7">2.-.-.-</ecNumber>
    </recommendedName>
</protein>
<dbReference type="Proteomes" id="UP001150062">
    <property type="component" value="Unassembled WGS sequence"/>
</dbReference>
<feature type="compositionally biased region" description="Low complexity" evidence="8">
    <location>
        <begin position="936"/>
        <end position="946"/>
    </location>
</feature>
<keyword evidence="7" id="KW-1133">Transmembrane helix</keyword>
<feature type="chain" id="PRO_5046379824" description="GPI ethanolamine phosphate transferase 1" evidence="9">
    <location>
        <begin position="21"/>
        <end position="955"/>
    </location>
</feature>
<evidence type="ECO:0000256" key="3">
    <source>
        <dbReference type="ARBA" id="ARBA00008400"/>
    </source>
</evidence>
<organism evidence="11 12">
    <name type="scientific">Anaeramoeba flamelloides</name>
    <dbReference type="NCBI Taxonomy" id="1746091"/>
    <lineage>
        <taxon>Eukaryota</taxon>
        <taxon>Metamonada</taxon>
        <taxon>Anaeramoebidae</taxon>
        <taxon>Anaeramoeba</taxon>
    </lineage>
</organism>
<dbReference type="InterPro" id="IPR007070">
    <property type="entry name" value="GPI_EtnP_transferase_1"/>
</dbReference>
<feature type="transmembrane region" description="Helical" evidence="7">
    <location>
        <begin position="555"/>
        <end position="584"/>
    </location>
</feature>
<feature type="transmembrane region" description="Helical" evidence="7">
    <location>
        <begin position="656"/>
        <end position="675"/>
    </location>
</feature>
<feature type="transmembrane region" description="Helical" evidence="7">
    <location>
        <begin position="869"/>
        <end position="889"/>
    </location>
</feature>
<keyword evidence="12" id="KW-1185">Reference proteome</keyword>
<dbReference type="Pfam" id="PF04987">
    <property type="entry name" value="PigN"/>
    <property type="match status" value="1"/>
</dbReference>
<dbReference type="InterPro" id="IPR017852">
    <property type="entry name" value="GPI_EtnP_transferase_1_C"/>
</dbReference>
<feature type="transmembrane region" description="Helical" evidence="7">
    <location>
        <begin position="734"/>
        <end position="753"/>
    </location>
</feature>
<evidence type="ECO:0000313" key="11">
    <source>
        <dbReference type="EMBL" id="KAJ6249596.1"/>
    </source>
</evidence>
<evidence type="ECO:0000256" key="5">
    <source>
        <dbReference type="ARBA" id="ARBA00022502"/>
    </source>
</evidence>
<evidence type="ECO:0000256" key="1">
    <source>
        <dbReference type="ARBA" id="ARBA00004477"/>
    </source>
</evidence>
<dbReference type="Gene3D" id="3.40.720.10">
    <property type="entry name" value="Alkaline Phosphatase, subunit A"/>
    <property type="match status" value="1"/>
</dbReference>
<dbReference type="EC" id="2.-.-.-" evidence="7"/>
<keyword evidence="7" id="KW-0808">Transferase</keyword>